<dbReference type="EMBL" id="CASHSV030000311">
    <property type="protein sequence ID" value="CAJ2660247.1"/>
    <property type="molecule type" value="Genomic_DNA"/>
</dbReference>
<evidence type="ECO:0000313" key="1">
    <source>
        <dbReference type="EMBL" id="CAJ2660247.1"/>
    </source>
</evidence>
<evidence type="ECO:0000313" key="2">
    <source>
        <dbReference type="Proteomes" id="UP001177021"/>
    </source>
</evidence>
<dbReference type="Proteomes" id="UP001177021">
    <property type="component" value="Unassembled WGS sequence"/>
</dbReference>
<accession>A0ACB0KST7</accession>
<proteinExistence type="predicted"/>
<name>A0ACB0KST7_TRIPR</name>
<comment type="caution">
    <text evidence="1">The sequence shown here is derived from an EMBL/GenBank/DDBJ whole genome shotgun (WGS) entry which is preliminary data.</text>
</comment>
<sequence>MDEIHVPSHFLCPISLQLMKDPVTLSTGITYDRENIEKWLFSFQNKTCPVTKSSLLETDLNNLTPNHTLRRLIQSWCTLNASFGVERIPTPKSPIDRTQILKLINETKKFPEKQHSCLVKLRSIVFESERNKKCLESAGAIDFLALTMKNNSNSSSLSEAAIEILFHLNPSEVHIKSLINNESIQFIESLFHVLKHGSYQSRGYATMLLKSAFEVSDPIQLISVKKALFEELMRVLIDKISQQASKAALKLIVELLPWGRNRIKAVEGGAVLVLIELLFDVSERRACELILTGLDQLCGCAEGRAELLNHGAGVAIVSKKILRVSHVASDRGVRILSSICRYSANSRVLHEMLQVGAVSKLCLVLQVDSNFKTKEKAKEILKLHSSVWKNSTCIPVPLLSSYP</sequence>
<protein>
    <submittedName>
        <fullName evidence="1">Uncharacterized protein</fullName>
    </submittedName>
</protein>
<gene>
    <name evidence="1" type="ORF">MILVUS5_LOCUS26246</name>
</gene>
<reference evidence="1" key="1">
    <citation type="submission" date="2023-10" db="EMBL/GenBank/DDBJ databases">
        <authorList>
            <person name="Rodriguez Cubillos JULIANA M."/>
            <person name="De Vega J."/>
        </authorList>
    </citation>
    <scope>NUCLEOTIDE SEQUENCE</scope>
</reference>
<organism evidence="1 2">
    <name type="scientific">Trifolium pratense</name>
    <name type="common">Red clover</name>
    <dbReference type="NCBI Taxonomy" id="57577"/>
    <lineage>
        <taxon>Eukaryota</taxon>
        <taxon>Viridiplantae</taxon>
        <taxon>Streptophyta</taxon>
        <taxon>Embryophyta</taxon>
        <taxon>Tracheophyta</taxon>
        <taxon>Spermatophyta</taxon>
        <taxon>Magnoliopsida</taxon>
        <taxon>eudicotyledons</taxon>
        <taxon>Gunneridae</taxon>
        <taxon>Pentapetalae</taxon>
        <taxon>rosids</taxon>
        <taxon>fabids</taxon>
        <taxon>Fabales</taxon>
        <taxon>Fabaceae</taxon>
        <taxon>Papilionoideae</taxon>
        <taxon>50 kb inversion clade</taxon>
        <taxon>NPAAA clade</taxon>
        <taxon>Hologalegina</taxon>
        <taxon>IRL clade</taxon>
        <taxon>Trifolieae</taxon>
        <taxon>Trifolium</taxon>
    </lineage>
</organism>
<keyword evidence="2" id="KW-1185">Reference proteome</keyword>